<reference evidence="20 21" key="1">
    <citation type="submission" date="2018-04" db="EMBL/GenBank/DDBJ databases">
        <title>Novel Campyloabacter and Helicobacter Species and Strains.</title>
        <authorList>
            <person name="Mannion A.J."/>
            <person name="Shen Z."/>
            <person name="Fox J.G."/>
        </authorList>
    </citation>
    <scope>NUCLEOTIDE SEQUENCE [LARGE SCALE GENOMIC DNA]</scope>
    <source>
        <strain evidence="20 21">MIT 04-9362</strain>
    </source>
</reference>
<comment type="similarity">
    <text evidence="2 15">Belongs to the phenylalanyl-tRNA synthetase beta subunit family. Type 1 subfamily.</text>
</comment>
<feature type="binding site" evidence="15">
    <location>
        <position position="457"/>
    </location>
    <ligand>
        <name>Mg(2+)</name>
        <dbReference type="ChEBI" id="CHEBI:18420"/>
        <note>shared with alpha subunit</note>
    </ligand>
</feature>
<accession>A0A3D8J7K9</accession>
<dbReference type="Pfam" id="PF01588">
    <property type="entry name" value="tRNA_bind"/>
    <property type="match status" value="1"/>
</dbReference>
<evidence type="ECO:0000256" key="11">
    <source>
        <dbReference type="ARBA" id="ARBA00022884"/>
    </source>
</evidence>
<evidence type="ECO:0000256" key="6">
    <source>
        <dbReference type="ARBA" id="ARBA00022598"/>
    </source>
</evidence>
<dbReference type="OrthoDB" id="9805455at2"/>
<dbReference type="HAMAP" id="MF_00283">
    <property type="entry name" value="Phe_tRNA_synth_beta1"/>
    <property type="match status" value="1"/>
</dbReference>
<keyword evidence="10 15" id="KW-0460">Magnesium</keyword>
<dbReference type="PANTHER" id="PTHR10947">
    <property type="entry name" value="PHENYLALANYL-TRNA SYNTHETASE BETA CHAIN AND LEUCINE-RICH REPEAT-CONTAINING PROTEIN 47"/>
    <property type="match status" value="1"/>
</dbReference>
<dbReference type="Proteomes" id="UP000256695">
    <property type="component" value="Unassembled WGS sequence"/>
</dbReference>
<evidence type="ECO:0000256" key="16">
    <source>
        <dbReference type="PROSITE-ProRule" id="PRU00209"/>
    </source>
</evidence>
<evidence type="ECO:0000313" key="20">
    <source>
        <dbReference type="EMBL" id="RDU73260.1"/>
    </source>
</evidence>
<dbReference type="InterPro" id="IPR005121">
    <property type="entry name" value="Fdx_antiC-bd"/>
</dbReference>
<organism evidence="20 21">
    <name type="scientific">Helicobacter anseris</name>
    <dbReference type="NCBI Taxonomy" id="375926"/>
    <lineage>
        <taxon>Bacteria</taxon>
        <taxon>Pseudomonadati</taxon>
        <taxon>Campylobacterota</taxon>
        <taxon>Epsilonproteobacteria</taxon>
        <taxon>Campylobacterales</taxon>
        <taxon>Helicobacteraceae</taxon>
        <taxon>Helicobacter</taxon>
    </lineage>
</organism>
<gene>
    <name evidence="15" type="primary">pheT</name>
    <name evidence="20" type="ORF">CQA57_05070</name>
</gene>
<evidence type="ECO:0000256" key="7">
    <source>
        <dbReference type="ARBA" id="ARBA00022723"/>
    </source>
</evidence>
<keyword evidence="13 15" id="KW-0030">Aminoacyl-tRNA synthetase</keyword>
<feature type="domain" description="FDX-ACB" evidence="18">
    <location>
        <begin position="692"/>
        <end position="782"/>
    </location>
</feature>
<comment type="caution">
    <text evidence="20">The sequence shown here is derived from an EMBL/GenBank/DDBJ whole genome shotgun (WGS) entry which is preliminary data.</text>
</comment>
<dbReference type="InterPro" id="IPR009061">
    <property type="entry name" value="DNA-bd_dom_put_sf"/>
</dbReference>
<feature type="binding site" evidence="15">
    <location>
        <position position="461"/>
    </location>
    <ligand>
        <name>Mg(2+)</name>
        <dbReference type="ChEBI" id="CHEBI:18420"/>
        <note>shared with alpha subunit</note>
    </ligand>
</feature>
<dbReference type="PROSITE" id="PS51483">
    <property type="entry name" value="B5"/>
    <property type="match status" value="1"/>
</dbReference>
<dbReference type="PROSITE" id="PS50886">
    <property type="entry name" value="TRBD"/>
    <property type="match status" value="1"/>
</dbReference>
<dbReference type="CDD" id="cd02796">
    <property type="entry name" value="tRNA_bind_bactPheRS"/>
    <property type="match status" value="1"/>
</dbReference>
<evidence type="ECO:0000256" key="12">
    <source>
        <dbReference type="ARBA" id="ARBA00022917"/>
    </source>
</evidence>
<evidence type="ECO:0000313" key="21">
    <source>
        <dbReference type="Proteomes" id="UP000256695"/>
    </source>
</evidence>
<evidence type="ECO:0000256" key="10">
    <source>
        <dbReference type="ARBA" id="ARBA00022842"/>
    </source>
</evidence>
<evidence type="ECO:0000256" key="8">
    <source>
        <dbReference type="ARBA" id="ARBA00022741"/>
    </source>
</evidence>
<dbReference type="InterPro" id="IPR004532">
    <property type="entry name" value="Phe-tRNA-ligase_IIc_bsu_bact"/>
</dbReference>
<comment type="catalytic activity">
    <reaction evidence="14 15">
        <text>tRNA(Phe) + L-phenylalanine + ATP = L-phenylalanyl-tRNA(Phe) + AMP + diphosphate + H(+)</text>
        <dbReference type="Rhea" id="RHEA:19413"/>
        <dbReference type="Rhea" id="RHEA-COMP:9668"/>
        <dbReference type="Rhea" id="RHEA-COMP:9699"/>
        <dbReference type="ChEBI" id="CHEBI:15378"/>
        <dbReference type="ChEBI" id="CHEBI:30616"/>
        <dbReference type="ChEBI" id="CHEBI:33019"/>
        <dbReference type="ChEBI" id="CHEBI:58095"/>
        <dbReference type="ChEBI" id="CHEBI:78442"/>
        <dbReference type="ChEBI" id="CHEBI:78531"/>
        <dbReference type="ChEBI" id="CHEBI:456215"/>
        <dbReference type="EC" id="6.1.1.20"/>
    </reaction>
</comment>
<feature type="domain" description="B5" evidence="19">
    <location>
        <begin position="396"/>
        <end position="473"/>
    </location>
</feature>
<keyword evidence="11 16" id="KW-0694">RNA-binding</keyword>
<dbReference type="InterPro" id="IPR045864">
    <property type="entry name" value="aa-tRNA-synth_II/BPL/LPL"/>
</dbReference>
<dbReference type="InterPro" id="IPR045060">
    <property type="entry name" value="Phe-tRNA-ligase_IIc_bsu"/>
</dbReference>
<keyword evidence="12 15" id="KW-0648">Protein biosynthesis</keyword>
<evidence type="ECO:0000256" key="4">
    <source>
        <dbReference type="ARBA" id="ARBA00022490"/>
    </source>
</evidence>
<dbReference type="AlphaFoldDB" id="A0A3D8J7K9"/>
<dbReference type="FunFam" id="2.40.50.140:FF:000045">
    <property type="entry name" value="Phenylalanine--tRNA ligase beta subunit"/>
    <property type="match status" value="1"/>
</dbReference>
<protein>
    <recommendedName>
        <fullName evidence="15">Phenylalanine--tRNA ligase beta subunit</fullName>
        <ecNumber evidence="15">6.1.1.20</ecNumber>
    </recommendedName>
    <alternativeName>
        <fullName evidence="15">Phenylalanyl-tRNA synthetase beta subunit</fullName>
        <shortName evidence="15">PheRS</shortName>
    </alternativeName>
</protein>
<dbReference type="GO" id="GO:0005524">
    <property type="term" value="F:ATP binding"/>
    <property type="evidence" value="ECO:0007669"/>
    <property type="project" value="UniProtKB-UniRule"/>
</dbReference>
<dbReference type="Pfam" id="PF03147">
    <property type="entry name" value="FDX-ACB"/>
    <property type="match status" value="1"/>
</dbReference>
<keyword evidence="6 15" id="KW-0436">Ligase</keyword>
<dbReference type="NCBIfam" id="TIGR00472">
    <property type="entry name" value="pheT_bact"/>
    <property type="match status" value="1"/>
</dbReference>
<keyword evidence="21" id="KW-1185">Reference proteome</keyword>
<dbReference type="SMART" id="SM00874">
    <property type="entry name" value="B5"/>
    <property type="match status" value="1"/>
</dbReference>
<dbReference type="PROSITE" id="PS51447">
    <property type="entry name" value="FDX_ACB"/>
    <property type="match status" value="1"/>
</dbReference>
<dbReference type="RefSeq" id="WP_115579150.1">
    <property type="nucleotide sequence ID" value="NZ_NXLX01000011.1"/>
</dbReference>
<proteinExistence type="inferred from homology"/>
<name>A0A3D8J7K9_9HELI</name>
<keyword evidence="4 15" id="KW-0963">Cytoplasm</keyword>
<evidence type="ECO:0000256" key="14">
    <source>
        <dbReference type="ARBA" id="ARBA00049255"/>
    </source>
</evidence>
<dbReference type="GO" id="GO:0000287">
    <property type="term" value="F:magnesium ion binding"/>
    <property type="evidence" value="ECO:0007669"/>
    <property type="project" value="UniProtKB-UniRule"/>
</dbReference>
<dbReference type="InterPro" id="IPR036690">
    <property type="entry name" value="Fdx_antiC-bd_sf"/>
</dbReference>
<dbReference type="GO" id="GO:0004826">
    <property type="term" value="F:phenylalanine-tRNA ligase activity"/>
    <property type="evidence" value="ECO:0007669"/>
    <property type="project" value="UniProtKB-UniRule"/>
</dbReference>
<dbReference type="InterPro" id="IPR012340">
    <property type="entry name" value="NA-bd_OB-fold"/>
</dbReference>
<dbReference type="Gene3D" id="2.40.50.140">
    <property type="entry name" value="Nucleic acid-binding proteins"/>
    <property type="match status" value="1"/>
</dbReference>
<evidence type="ECO:0000256" key="13">
    <source>
        <dbReference type="ARBA" id="ARBA00023146"/>
    </source>
</evidence>
<dbReference type="InterPro" id="IPR041616">
    <property type="entry name" value="PheRS_beta_core"/>
</dbReference>
<dbReference type="EC" id="6.1.1.20" evidence="15"/>
<dbReference type="EMBL" id="NXLX01000011">
    <property type="protein sequence ID" value="RDU73260.1"/>
    <property type="molecule type" value="Genomic_DNA"/>
</dbReference>
<dbReference type="SUPFAM" id="SSF50249">
    <property type="entry name" value="Nucleic acid-binding proteins"/>
    <property type="match status" value="1"/>
</dbReference>
<dbReference type="SUPFAM" id="SSF46955">
    <property type="entry name" value="Putative DNA-binding domain"/>
    <property type="match status" value="1"/>
</dbReference>
<evidence type="ECO:0000256" key="1">
    <source>
        <dbReference type="ARBA" id="ARBA00004496"/>
    </source>
</evidence>
<dbReference type="InterPro" id="IPR002547">
    <property type="entry name" value="tRNA-bd_dom"/>
</dbReference>
<dbReference type="PANTHER" id="PTHR10947:SF0">
    <property type="entry name" value="PHENYLALANINE--TRNA LIGASE BETA SUBUNIT"/>
    <property type="match status" value="1"/>
</dbReference>
<dbReference type="InterPro" id="IPR005147">
    <property type="entry name" value="tRNA_synthase_B5-dom"/>
</dbReference>
<dbReference type="InterPro" id="IPR033714">
    <property type="entry name" value="tRNA_bind_bactPheRS"/>
</dbReference>
<dbReference type="Pfam" id="PF17759">
    <property type="entry name" value="tRNA_synthFbeta"/>
    <property type="match status" value="1"/>
</dbReference>
<keyword evidence="5 16" id="KW-0820">tRNA-binding</keyword>
<dbReference type="GO" id="GO:0000049">
    <property type="term" value="F:tRNA binding"/>
    <property type="evidence" value="ECO:0007669"/>
    <property type="project" value="UniProtKB-UniRule"/>
</dbReference>
<comment type="cofactor">
    <cofactor evidence="15">
        <name>Mg(2+)</name>
        <dbReference type="ChEBI" id="CHEBI:18420"/>
    </cofactor>
    <text evidence="15">Binds 2 magnesium ions per tetramer.</text>
</comment>
<evidence type="ECO:0000256" key="5">
    <source>
        <dbReference type="ARBA" id="ARBA00022555"/>
    </source>
</evidence>
<dbReference type="NCBIfam" id="NF045760">
    <property type="entry name" value="YtpR"/>
    <property type="match status" value="1"/>
</dbReference>
<evidence type="ECO:0000259" key="18">
    <source>
        <dbReference type="PROSITE" id="PS51447"/>
    </source>
</evidence>
<evidence type="ECO:0000256" key="15">
    <source>
        <dbReference type="HAMAP-Rule" id="MF_00283"/>
    </source>
</evidence>
<feature type="domain" description="TRNA-binding" evidence="17">
    <location>
        <begin position="39"/>
        <end position="153"/>
    </location>
</feature>
<comment type="subcellular location">
    <subcellularLocation>
        <location evidence="1 15">Cytoplasm</location>
    </subcellularLocation>
</comment>
<feature type="binding site" evidence="15">
    <location>
        <position position="460"/>
    </location>
    <ligand>
        <name>Mg(2+)</name>
        <dbReference type="ChEBI" id="CHEBI:18420"/>
        <note>shared with alpha subunit</note>
    </ligand>
</feature>
<evidence type="ECO:0000259" key="19">
    <source>
        <dbReference type="PROSITE" id="PS51483"/>
    </source>
</evidence>
<dbReference type="GO" id="GO:0009328">
    <property type="term" value="C:phenylalanine-tRNA ligase complex"/>
    <property type="evidence" value="ECO:0007669"/>
    <property type="project" value="TreeGrafter"/>
</dbReference>
<sequence>MKVTTYLLKEFIDIEHLEIEAICNALNVIGLEVEVSTPMVVPKKIVVGKVLQKEAHPDADKLSVCKVDVGHEVLQIVCGAKNVAQDQFVAVALNGARLEFDEKILEIKPSKLRGVESFGMLCSSVELGLPKINDGIMLLDESIGELVLGKELREYEIFNTHLLEISLTPNRGDCLCVLGIAREIKTYFALQLKKAKEYMSTNQFGIGRKFQVSQKNKVDSSLLYKVVDFEQRTLPLKMQIALGIGGILKTGIIENYTGYVSYMTGVVLNAYEADRLYKNQNPTSEILWLYVQKNQKGFEEVFANEVLSNIGVGNLIEQNLDASKTIIFEASYINPAQISQVLFDNKDCKQNKELTYKSARGTNPNLHLGINYLCLLLDAYNSCFIYDGVQEIKQDREENVIRTKFSSIAQIIGFEIPIEMVSDILKQLDFYLELKTNDNSFSVVVPSYRHDIQTEQDLAEEILRIYGVDKIPALPHKMQEKPKNTPAYLDYKNQRDLIKRALSNNFVECIHYLFYQRERLQKFGFEVLDLQKDLLNPITSELNTLRTSLIPALLDSILRNQNFGYKNIRLCEIGSVYDSNRTENTKVAFVVSGLKEKEQFPNPKGIKWDFYSFAQVVANIVGNFELQKYDGNTPNILHPHQSAWVYIKNQKAGFIAKLHPSIAREMDLQNVFLCELDLQKLALEHPICKPFSKLPTSLRDLTLIIDDTLAFFEIKQAILQANIKYLKNVYPLDIFTQDDGKIALSIRAEITPEDITLTEEDITKTMQKILEVLEQKFKIKLKN</sequence>
<dbReference type="Gene3D" id="3.30.930.10">
    <property type="entry name" value="Bira Bifunctional Protein, Domain 2"/>
    <property type="match status" value="1"/>
</dbReference>
<evidence type="ECO:0000259" key="17">
    <source>
        <dbReference type="PROSITE" id="PS50886"/>
    </source>
</evidence>
<comment type="subunit">
    <text evidence="3 15">Tetramer of two alpha and two beta subunits.</text>
</comment>
<dbReference type="GO" id="GO:0006432">
    <property type="term" value="P:phenylalanyl-tRNA aminoacylation"/>
    <property type="evidence" value="ECO:0007669"/>
    <property type="project" value="UniProtKB-UniRule"/>
</dbReference>
<feature type="binding site" evidence="15">
    <location>
        <position position="451"/>
    </location>
    <ligand>
        <name>Mg(2+)</name>
        <dbReference type="ChEBI" id="CHEBI:18420"/>
        <note>shared with alpha subunit</note>
    </ligand>
</feature>
<evidence type="ECO:0000256" key="9">
    <source>
        <dbReference type="ARBA" id="ARBA00022840"/>
    </source>
</evidence>
<dbReference type="Pfam" id="PF03484">
    <property type="entry name" value="B5"/>
    <property type="match status" value="1"/>
</dbReference>
<dbReference type="CDD" id="cd00769">
    <property type="entry name" value="PheRS_beta_core"/>
    <property type="match status" value="1"/>
</dbReference>
<dbReference type="SUPFAM" id="SSF55681">
    <property type="entry name" value="Class II aaRS and biotin synthetases"/>
    <property type="match status" value="1"/>
</dbReference>
<dbReference type="Gene3D" id="3.30.56.10">
    <property type="match status" value="2"/>
</dbReference>
<evidence type="ECO:0000256" key="3">
    <source>
        <dbReference type="ARBA" id="ARBA00011209"/>
    </source>
</evidence>
<keyword evidence="8 15" id="KW-0547">Nucleotide-binding</keyword>
<keyword evidence="7 15" id="KW-0479">Metal-binding</keyword>
<dbReference type="Gene3D" id="3.30.70.380">
    <property type="entry name" value="Ferrodoxin-fold anticodon-binding domain"/>
    <property type="match status" value="1"/>
</dbReference>
<dbReference type="SUPFAM" id="SSF54991">
    <property type="entry name" value="Anticodon-binding domain of PheRS"/>
    <property type="match status" value="1"/>
</dbReference>
<dbReference type="SMART" id="SM00896">
    <property type="entry name" value="FDX-ACB"/>
    <property type="match status" value="1"/>
</dbReference>
<evidence type="ECO:0000256" key="2">
    <source>
        <dbReference type="ARBA" id="ARBA00008653"/>
    </source>
</evidence>
<keyword evidence="9 15" id="KW-0067">ATP-binding</keyword>